<protein>
    <recommendedName>
        <fullName evidence="1">Aminotransferase-like plant mobile domain-containing protein</fullName>
    </recommendedName>
</protein>
<evidence type="ECO:0000313" key="2">
    <source>
        <dbReference type="EMBL" id="KAK1270152.1"/>
    </source>
</evidence>
<dbReference type="Pfam" id="PF10536">
    <property type="entry name" value="PMD"/>
    <property type="match status" value="1"/>
</dbReference>
<evidence type="ECO:0000313" key="3">
    <source>
        <dbReference type="Proteomes" id="UP001179952"/>
    </source>
</evidence>
<evidence type="ECO:0000259" key="1">
    <source>
        <dbReference type="Pfam" id="PF10536"/>
    </source>
</evidence>
<dbReference type="PANTHER" id="PTHR46033">
    <property type="entry name" value="PROTEIN MAIN-LIKE 2"/>
    <property type="match status" value="1"/>
</dbReference>
<name>A0AAV9B1F2_ACOGR</name>
<dbReference type="InterPro" id="IPR044824">
    <property type="entry name" value="MAIN-like"/>
</dbReference>
<dbReference type="GO" id="GO:0010073">
    <property type="term" value="P:meristem maintenance"/>
    <property type="evidence" value="ECO:0007669"/>
    <property type="project" value="InterPro"/>
</dbReference>
<comment type="caution">
    <text evidence="2">The sequence shown here is derived from an EMBL/GenBank/DDBJ whole genome shotgun (WGS) entry which is preliminary data.</text>
</comment>
<reference evidence="2" key="1">
    <citation type="journal article" date="2023" name="Nat. Commun.">
        <title>Diploid and tetraploid genomes of Acorus and the evolution of monocots.</title>
        <authorList>
            <person name="Ma L."/>
            <person name="Liu K.W."/>
            <person name="Li Z."/>
            <person name="Hsiao Y.Y."/>
            <person name="Qi Y."/>
            <person name="Fu T."/>
            <person name="Tang G.D."/>
            <person name="Zhang D."/>
            <person name="Sun W.H."/>
            <person name="Liu D.K."/>
            <person name="Li Y."/>
            <person name="Chen G.Z."/>
            <person name="Liu X.D."/>
            <person name="Liao X.Y."/>
            <person name="Jiang Y.T."/>
            <person name="Yu X."/>
            <person name="Hao Y."/>
            <person name="Huang J."/>
            <person name="Zhao X.W."/>
            <person name="Ke S."/>
            <person name="Chen Y.Y."/>
            <person name="Wu W.L."/>
            <person name="Hsu J.L."/>
            <person name="Lin Y.F."/>
            <person name="Huang M.D."/>
            <person name="Li C.Y."/>
            <person name="Huang L."/>
            <person name="Wang Z.W."/>
            <person name="Zhao X."/>
            <person name="Zhong W.Y."/>
            <person name="Peng D.H."/>
            <person name="Ahmad S."/>
            <person name="Lan S."/>
            <person name="Zhang J.S."/>
            <person name="Tsai W.C."/>
            <person name="Van de Peer Y."/>
            <person name="Liu Z.J."/>
        </authorList>
    </citation>
    <scope>NUCLEOTIDE SEQUENCE</scope>
    <source>
        <strain evidence="2">SCP</strain>
    </source>
</reference>
<feature type="domain" description="Aminotransferase-like plant mobile" evidence="1">
    <location>
        <begin position="4"/>
        <end position="71"/>
    </location>
</feature>
<sequence>MGYTISDHRLLQALVERWRPETNTFHMRHGEMTVTLQDVIVLTGLPIDGKPVTDITDCDDWGDVCEELLGVPPCR</sequence>
<dbReference type="PANTHER" id="PTHR46033:SF8">
    <property type="entry name" value="PROTEIN MAINTENANCE OF MERISTEMS-LIKE"/>
    <property type="match status" value="1"/>
</dbReference>
<dbReference type="AlphaFoldDB" id="A0AAV9B1F2"/>
<reference evidence="2" key="2">
    <citation type="submission" date="2023-06" db="EMBL/GenBank/DDBJ databases">
        <authorList>
            <person name="Ma L."/>
            <person name="Liu K.-W."/>
            <person name="Li Z."/>
            <person name="Hsiao Y.-Y."/>
            <person name="Qi Y."/>
            <person name="Fu T."/>
            <person name="Tang G."/>
            <person name="Zhang D."/>
            <person name="Sun W.-H."/>
            <person name="Liu D.-K."/>
            <person name="Li Y."/>
            <person name="Chen G.-Z."/>
            <person name="Liu X.-D."/>
            <person name="Liao X.-Y."/>
            <person name="Jiang Y.-T."/>
            <person name="Yu X."/>
            <person name="Hao Y."/>
            <person name="Huang J."/>
            <person name="Zhao X.-W."/>
            <person name="Ke S."/>
            <person name="Chen Y.-Y."/>
            <person name="Wu W.-L."/>
            <person name="Hsu J.-L."/>
            <person name="Lin Y.-F."/>
            <person name="Huang M.-D."/>
            <person name="Li C.-Y."/>
            <person name="Huang L."/>
            <person name="Wang Z.-W."/>
            <person name="Zhao X."/>
            <person name="Zhong W.-Y."/>
            <person name="Peng D.-H."/>
            <person name="Ahmad S."/>
            <person name="Lan S."/>
            <person name="Zhang J.-S."/>
            <person name="Tsai W.-C."/>
            <person name="Van De Peer Y."/>
            <person name="Liu Z.-J."/>
        </authorList>
    </citation>
    <scope>NUCLEOTIDE SEQUENCE</scope>
    <source>
        <strain evidence="2">SCP</strain>
        <tissue evidence="2">Leaves</tissue>
    </source>
</reference>
<accession>A0AAV9B1F2</accession>
<keyword evidence="3" id="KW-1185">Reference proteome</keyword>
<dbReference type="InterPro" id="IPR019557">
    <property type="entry name" value="AminoTfrase-like_pln_mobile"/>
</dbReference>
<gene>
    <name evidence="2" type="ORF">QJS04_geneDACA019973</name>
</gene>
<dbReference type="EMBL" id="JAUJYN010000005">
    <property type="protein sequence ID" value="KAK1270152.1"/>
    <property type="molecule type" value="Genomic_DNA"/>
</dbReference>
<organism evidence="2 3">
    <name type="scientific">Acorus gramineus</name>
    <name type="common">Dwarf sweet flag</name>
    <dbReference type="NCBI Taxonomy" id="55184"/>
    <lineage>
        <taxon>Eukaryota</taxon>
        <taxon>Viridiplantae</taxon>
        <taxon>Streptophyta</taxon>
        <taxon>Embryophyta</taxon>
        <taxon>Tracheophyta</taxon>
        <taxon>Spermatophyta</taxon>
        <taxon>Magnoliopsida</taxon>
        <taxon>Liliopsida</taxon>
        <taxon>Acoraceae</taxon>
        <taxon>Acorus</taxon>
    </lineage>
</organism>
<dbReference type="Proteomes" id="UP001179952">
    <property type="component" value="Unassembled WGS sequence"/>
</dbReference>
<proteinExistence type="predicted"/>